<dbReference type="Proteomes" id="UP000185511">
    <property type="component" value="Chromosome"/>
</dbReference>
<evidence type="ECO:0000313" key="2">
    <source>
        <dbReference type="Proteomes" id="UP000185511"/>
    </source>
</evidence>
<accession>A0AAC9PV46</accession>
<dbReference type="EMBL" id="CP016076">
    <property type="protein sequence ID" value="APU17720.1"/>
    <property type="molecule type" value="Genomic_DNA"/>
</dbReference>
<dbReference type="KEGG" id="acad:UA74_28605"/>
<name>A0AAC9PV46_9PSEU</name>
<dbReference type="AlphaFoldDB" id="A0AAC9PV46"/>
<evidence type="ECO:0000313" key="1">
    <source>
        <dbReference type="EMBL" id="APU17720.1"/>
    </source>
</evidence>
<gene>
    <name evidence="1" type="ORF">UA74_28605</name>
</gene>
<organism evidence="1 2">
    <name type="scientific">Actinoalloteichus fjordicus</name>
    <dbReference type="NCBI Taxonomy" id="1612552"/>
    <lineage>
        <taxon>Bacteria</taxon>
        <taxon>Bacillati</taxon>
        <taxon>Actinomycetota</taxon>
        <taxon>Actinomycetes</taxon>
        <taxon>Pseudonocardiales</taxon>
        <taxon>Pseudonocardiaceae</taxon>
        <taxon>Actinoalloteichus</taxon>
    </lineage>
</organism>
<protein>
    <submittedName>
        <fullName evidence="1">Uncharacterized protein</fullName>
    </submittedName>
</protein>
<keyword evidence="2" id="KW-1185">Reference proteome</keyword>
<dbReference type="RefSeq" id="WP_075742980.1">
    <property type="nucleotide sequence ID" value="NZ_CP016076.1"/>
</dbReference>
<sequence length="84" mass="9026">MHSAGYLLDRLTTVASDLPVPRLTANRTAGVGAAAELREAWQGSVDERAWEAVGALSRAAEELESAFLLLVRLDESVRAYATVL</sequence>
<proteinExistence type="predicted"/>
<reference evidence="2" key="1">
    <citation type="submission" date="2016-06" db="EMBL/GenBank/DDBJ databases">
        <title>Complete genome sequence of Actinoalloteichus fjordicus DSM 46855 (=ADI127-17), type strain of the new species Actinoalloteichus fjordicus.</title>
        <authorList>
            <person name="Ruckert C."/>
            <person name="Nouioui I."/>
            <person name="Willmese J."/>
            <person name="van Wezel G."/>
            <person name="Klenk H.-P."/>
            <person name="Kalinowski J."/>
            <person name="Zotchev S.B."/>
        </authorList>
    </citation>
    <scope>NUCLEOTIDE SEQUENCE [LARGE SCALE GENOMIC DNA]</scope>
    <source>
        <strain evidence="2">ADI127-7</strain>
    </source>
</reference>